<reference evidence="2" key="1">
    <citation type="submission" date="2016-10" db="EMBL/GenBank/DDBJ databases">
        <authorList>
            <person name="Varghese N."/>
            <person name="Submissions S."/>
        </authorList>
    </citation>
    <scope>NUCLEOTIDE SEQUENCE [LARGE SCALE GENOMIC DNA]</scope>
    <source>
        <strain evidence="2">NRRL B-59562</strain>
    </source>
</reference>
<dbReference type="AlphaFoldDB" id="A0A1H3FYU2"/>
<dbReference type="RefSeq" id="WP_090231626.1">
    <property type="nucleotide sequence ID" value="NZ_FNNU01000008.1"/>
</dbReference>
<dbReference type="Proteomes" id="UP000243778">
    <property type="component" value="Unassembled WGS sequence"/>
</dbReference>
<dbReference type="Pfam" id="PF08907">
    <property type="entry name" value="DUF1853"/>
    <property type="match status" value="1"/>
</dbReference>
<organism evidence="1 2">
    <name type="scientific">Pseudomonas kuykendallii</name>
    <dbReference type="NCBI Taxonomy" id="1007099"/>
    <lineage>
        <taxon>Bacteria</taxon>
        <taxon>Pseudomonadati</taxon>
        <taxon>Pseudomonadota</taxon>
        <taxon>Gammaproteobacteria</taxon>
        <taxon>Pseudomonadales</taxon>
        <taxon>Pseudomonadaceae</taxon>
        <taxon>Pseudomonas</taxon>
    </lineage>
</organism>
<evidence type="ECO:0000313" key="1">
    <source>
        <dbReference type="EMBL" id="SDX96242.1"/>
    </source>
</evidence>
<protein>
    <recommendedName>
        <fullName evidence="3">DUF1853 domain-containing protein</fullName>
    </recommendedName>
</protein>
<dbReference type="InterPro" id="IPR015003">
    <property type="entry name" value="DUF1853"/>
</dbReference>
<keyword evidence="2" id="KW-1185">Reference proteome</keyword>
<proteinExistence type="predicted"/>
<gene>
    <name evidence="1" type="ORF">SAMN05216287_4226</name>
</gene>
<dbReference type="OrthoDB" id="378654at2"/>
<name>A0A1H3FYU2_9PSED</name>
<evidence type="ECO:0000313" key="2">
    <source>
        <dbReference type="Proteomes" id="UP000243778"/>
    </source>
</evidence>
<accession>A0A1H3FYU2</accession>
<sequence length="314" mass="35417">MQPFAPLADLPRRFQSAAVRDLAWALLSAPLLQDAPWAQRHPLAGSAWADDPQRLAAWLWRLDDDDRTLRDWLQRHPIRRLGLYYEQLWQFALHAAPDIELIAANLPIREGNRTLGELDLLLRDGPGVHHLELAMKLYLGPDKRDGGDPANWIGPGGRDRLDLKLERLSSHQLPLSARPEGLAALQALGVRQADARLWLGGCLFYPWPDGCASPLGAHPAHDRGRWVRQRDWPAFAASQGTGSWQPLPRQAWLAPARVTADERWQLPQFGEWLAALPADSRAQLLVRLEADGHGAWQEVERVFLIADRWPHLGE</sequence>
<evidence type="ECO:0008006" key="3">
    <source>
        <dbReference type="Google" id="ProtNLM"/>
    </source>
</evidence>
<dbReference type="EMBL" id="FNNU01000008">
    <property type="protein sequence ID" value="SDX96242.1"/>
    <property type="molecule type" value="Genomic_DNA"/>
</dbReference>
<dbReference type="STRING" id="1007099.SAMN05216287_4226"/>